<accession>C1DTN4</accession>
<dbReference type="InterPro" id="IPR005495">
    <property type="entry name" value="LptG/LptF_permease"/>
</dbReference>
<sequence length="355" mass="41538">MKILDRYIYEKLTVYFLIVFPAFSLVSVFVELIEILRKSKVQDFNLILIYILAKLPENFYYIVPISLIISAFVVANEIVKSREIYPILLNGISINYISTRIVIFSIFISFLQVLNLEVLMPKSNKVYVETYQKLKNQPLEDEKAIAYNLWLRLDEKNFIYFDFFDLEKKVGKEIVLISMDENFLPTNRWEAESFKVESNSLTLLRGKEITVKSIEDVKVSKFDEKKVYVSVDPEKIKKLIKEKKPVSITQLYKVAKIAQNYGYDASYFWSKFYQKLATVISPFILTVFAVGFIWRKNKFITLAGFLSTVLYWYGTSIVSAIASVGNIPYYFIFSFDVLFLSIGFYLMFKTKHPEL</sequence>
<evidence type="ECO:0000313" key="7">
    <source>
        <dbReference type="EMBL" id="ACN98627.1"/>
    </source>
</evidence>
<dbReference type="GO" id="GO:0043190">
    <property type="term" value="C:ATP-binding cassette (ABC) transporter complex"/>
    <property type="evidence" value="ECO:0007669"/>
    <property type="project" value="TreeGrafter"/>
</dbReference>
<keyword evidence="4 6" id="KW-1133">Transmembrane helix</keyword>
<protein>
    <submittedName>
        <fullName evidence="7">Putative permease, YjgP/YjgQ family</fullName>
    </submittedName>
</protein>
<dbReference type="HOGENOM" id="CLU_780590_0_0_0"/>
<dbReference type="RefSeq" id="WP_012673949.1">
    <property type="nucleotide sequence ID" value="NC_012438.1"/>
</dbReference>
<dbReference type="PANTHER" id="PTHR33529">
    <property type="entry name" value="SLR0882 PROTEIN-RELATED"/>
    <property type="match status" value="1"/>
</dbReference>
<feature type="transmembrane region" description="Helical" evidence="6">
    <location>
        <begin position="58"/>
        <end position="75"/>
    </location>
</feature>
<evidence type="ECO:0000256" key="4">
    <source>
        <dbReference type="ARBA" id="ARBA00022989"/>
    </source>
</evidence>
<feature type="transmembrane region" description="Helical" evidence="6">
    <location>
        <begin position="299"/>
        <end position="321"/>
    </location>
</feature>
<dbReference type="EMBL" id="CP001229">
    <property type="protein sequence ID" value="ACN98627.1"/>
    <property type="molecule type" value="Genomic_DNA"/>
</dbReference>
<feature type="transmembrane region" description="Helical" evidence="6">
    <location>
        <begin position="327"/>
        <end position="348"/>
    </location>
</feature>
<proteinExistence type="predicted"/>
<evidence type="ECO:0000313" key="8">
    <source>
        <dbReference type="Proteomes" id="UP000001369"/>
    </source>
</evidence>
<dbReference type="KEGG" id="saf:SULAZ_0480"/>
<name>C1DTN4_SULAA</name>
<evidence type="ECO:0000256" key="1">
    <source>
        <dbReference type="ARBA" id="ARBA00004651"/>
    </source>
</evidence>
<dbReference type="OrthoDB" id="10595at2"/>
<dbReference type="AlphaFoldDB" id="C1DTN4"/>
<feature type="transmembrane region" description="Helical" evidence="6">
    <location>
        <begin position="276"/>
        <end position="294"/>
    </location>
</feature>
<dbReference type="Proteomes" id="UP000001369">
    <property type="component" value="Chromosome"/>
</dbReference>
<evidence type="ECO:0000256" key="6">
    <source>
        <dbReference type="SAM" id="Phobius"/>
    </source>
</evidence>
<dbReference type="PANTHER" id="PTHR33529:SF6">
    <property type="entry name" value="YJGP_YJGQ FAMILY PERMEASE"/>
    <property type="match status" value="1"/>
</dbReference>
<feature type="transmembrane region" description="Helical" evidence="6">
    <location>
        <begin position="12"/>
        <end position="33"/>
    </location>
</feature>
<keyword evidence="8" id="KW-1185">Reference proteome</keyword>
<dbReference type="GO" id="GO:0015920">
    <property type="term" value="P:lipopolysaccharide transport"/>
    <property type="evidence" value="ECO:0007669"/>
    <property type="project" value="TreeGrafter"/>
</dbReference>
<evidence type="ECO:0000256" key="3">
    <source>
        <dbReference type="ARBA" id="ARBA00022692"/>
    </source>
</evidence>
<feature type="transmembrane region" description="Helical" evidence="6">
    <location>
        <begin position="87"/>
        <end position="111"/>
    </location>
</feature>
<dbReference type="eggNOG" id="COG0795">
    <property type="taxonomic scope" value="Bacteria"/>
</dbReference>
<keyword evidence="3 6" id="KW-0812">Transmembrane</keyword>
<dbReference type="STRING" id="204536.SULAZ_0480"/>
<keyword evidence="5 6" id="KW-0472">Membrane</keyword>
<evidence type="ECO:0000256" key="2">
    <source>
        <dbReference type="ARBA" id="ARBA00022475"/>
    </source>
</evidence>
<gene>
    <name evidence="7" type="ordered locus">SULAZ_0480</name>
</gene>
<dbReference type="Pfam" id="PF03739">
    <property type="entry name" value="LptF_LptG"/>
    <property type="match status" value="1"/>
</dbReference>
<evidence type="ECO:0000256" key="5">
    <source>
        <dbReference type="ARBA" id="ARBA00023136"/>
    </source>
</evidence>
<organism evidence="7 8">
    <name type="scientific">Sulfurihydrogenibium azorense (strain DSM 15241 / OCM 825 / Az-Fu1)</name>
    <dbReference type="NCBI Taxonomy" id="204536"/>
    <lineage>
        <taxon>Bacteria</taxon>
        <taxon>Pseudomonadati</taxon>
        <taxon>Aquificota</taxon>
        <taxon>Aquificia</taxon>
        <taxon>Aquificales</taxon>
        <taxon>Hydrogenothermaceae</taxon>
        <taxon>Sulfurihydrogenibium</taxon>
    </lineage>
</organism>
<reference evidence="7 8" key="1">
    <citation type="journal article" date="2009" name="J. Bacteriol.">
        <title>Complete and draft genome sequences of six members of the Aquificales.</title>
        <authorList>
            <person name="Reysenbach A.L."/>
            <person name="Hamamura N."/>
            <person name="Podar M."/>
            <person name="Griffiths E."/>
            <person name="Ferreira S."/>
            <person name="Hochstein R."/>
            <person name="Heidelberg J."/>
            <person name="Johnson J."/>
            <person name="Mead D."/>
            <person name="Pohorille A."/>
            <person name="Sarmiento M."/>
            <person name="Schweighofer K."/>
            <person name="Seshadri R."/>
            <person name="Voytek M.A."/>
        </authorList>
    </citation>
    <scope>NUCLEOTIDE SEQUENCE [LARGE SCALE GENOMIC DNA]</scope>
    <source>
        <strain evidence="8">Az-Fu1 / DSM 15241 / OCM 825</strain>
    </source>
</reference>
<keyword evidence="2" id="KW-1003">Cell membrane</keyword>
<comment type="subcellular location">
    <subcellularLocation>
        <location evidence="1">Cell membrane</location>
        <topology evidence="1">Multi-pass membrane protein</topology>
    </subcellularLocation>
</comment>